<feature type="region of interest" description="Disordered" evidence="1">
    <location>
        <begin position="491"/>
        <end position="510"/>
    </location>
</feature>
<dbReference type="SUPFAM" id="SSF56300">
    <property type="entry name" value="Metallo-dependent phosphatases"/>
    <property type="match status" value="1"/>
</dbReference>
<dbReference type="EMBL" id="JAEHOC010000001">
    <property type="protein sequence ID" value="KAG2446334.1"/>
    <property type="molecule type" value="Genomic_DNA"/>
</dbReference>
<feature type="region of interest" description="Disordered" evidence="1">
    <location>
        <begin position="1131"/>
        <end position="1165"/>
    </location>
</feature>
<feature type="compositionally biased region" description="Low complexity" evidence="1">
    <location>
        <begin position="180"/>
        <end position="194"/>
    </location>
</feature>
<dbReference type="InterPro" id="IPR029052">
    <property type="entry name" value="Metallo-depent_PP-like"/>
</dbReference>
<evidence type="ECO:0000313" key="2">
    <source>
        <dbReference type="EMBL" id="KAG2446334.1"/>
    </source>
</evidence>
<dbReference type="AlphaFoldDB" id="A0A836B3M3"/>
<dbReference type="OrthoDB" id="550558at2759"/>
<feature type="region of interest" description="Disordered" evidence="1">
    <location>
        <begin position="1206"/>
        <end position="1234"/>
    </location>
</feature>
<dbReference type="Proteomes" id="UP000650467">
    <property type="component" value="Unassembled WGS sequence"/>
</dbReference>
<feature type="region of interest" description="Disordered" evidence="1">
    <location>
        <begin position="599"/>
        <end position="662"/>
    </location>
</feature>
<dbReference type="PANTHER" id="PTHR37844">
    <property type="entry name" value="SER/THR PROTEIN PHOSPHATASE SUPERFAMILY (AFU_ORTHOLOGUE AFUA_1G14840)"/>
    <property type="match status" value="1"/>
</dbReference>
<feature type="compositionally biased region" description="Low complexity" evidence="1">
    <location>
        <begin position="27"/>
        <end position="46"/>
    </location>
</feature>
<feature type="compositionally biased region" description="Low complexity" evidence="1">
    <location>
        <begin position="1146"/>
        <end position="1165"/>
    </location>
</feature>
<gene>
    <name evidence="2" type="ORF">HXX76_000922</name>
</gene>
<feature type="compositionally biased region" description="Basic residues" evidence="1">
    <location>
        <begin position="760"/>
        <end position="769"/>
    </location>
</feature>
<evidence type="ECO:0000256" key="1">
    <source>
        <dbReference type="SAM" id="MobiDB-lite"/>
    </source>
</evidence>
<comment type="caution">
    <text evidence="2">The sequence shown here is derived from an EMBL/GenBank/DDBJ whole genome shotgun (WGS) entry which is preliminary data.</text>
</comment>
<proteinExistence type="predicted"/>
<name>A0A836B3M3_CHLIN</name>
<sequence>MSPHPFPMGPHDAAPALSIASAAGASSTRASPFGRGAPAAPGPRSSTASLGGGVSLTVVSDLHLEARPLELDEVIEPGLTSDVLCLLGDIGDPSTDTYRSFLAQCAARFPTVLLLAGNNEYRNHHHSHHHAAHGAGGGGGGGGGSAATGTSAGGHHRKPSASGMPPPSLGTVAEDGGSKGTSASASATNTAASNVQPGRGDATPGADAAPHGHQGHQQQHGHHHHSRTMADTEALIRDAAAAAGPNVHFLQNSGHVVGHLAFLGATLWSHIPDTPLPEAEQVAAAAAALKARQEMQVQQAVGAALAAGKGLQAAAAAVTAADAARQQQKLPKPLQLVQAPPLVAAPGAAAAAPPPAATAAAPATAAVVAAAAPSGASPTAPSPFFSRAPALAGGSSGATAASPFSPRARAPAPAPASAAAGAGAAAGKPAGAALPRCTSMAAPAAAGKAAGPALPRCSTMAASPFKPVAPASSPAATPVVARKPTVYGSLPKGLGSGMHHDLPSAGDSGSSATGEAGCPYYAPAAAGGPNGGAAAAAGGCAAAGVSAGAARPVHGSVHPCVRRRLLLRRSVSLAALPPDAPCPSVTKVLEAAAMAVAATGSWRTEGSSDVSGDSSTGDSSGSETEASGTDSGSDAEGEAYDPMAPSSGRASSNGGAGSSPEDVAAAAKRSSLAAAAAASAAATAAAKAATAAAASLEASVAAKVAVAAAQGEEAAVDAHLMSLTPAPAPPLATSPPMTVPSKASSRGALSATGAAASPAAHHRSRRVSHSRAPADAGGIPPDELPPPPSTVREFIAATSLDYRRIRIDAPGRPHLTPDDTNALFAASVAWLTDAVAEARAAGLTPIVLTHHAPSLRGTSHPRFAGHPSTHAYGSDLEPLLAQLAGGGGAGAAAAAAGGAAAEAGQPGAGVEVWYCGHTHYNFDMHLAGGVRLTSNQFGSQPAPAAGYSRSWQHVLQPTERNAAWQQGARDTAALSFLSLPTATSSAYSIAASPAAQVRSLLTSPGGSGADSPAGAVLLPAPRSRGAVPSSSLLAAMFGRSAGGGAREAAAAGHNAPASGGGAHASGGGGLAAGVQSLVSSLLRPGVGGRSPASAASASTLRTSPNSAALRAGLAADAAAVAAALSAGGSLGHGHGQGQGHGGRAHGYGSSSSKSTSSQGSQLLAKSTAADEAAAAATHVPWLRHGAAGADGFFASALGDVGGSNGGGGGYASRPPRTPANGASPQDLAGLVGGL</sequence>
<feature type="compositionally biased region" description="Gly residues" evidence="1">
    <location>
        <begin position="134"/>
        <end position="146"/>
    </location>
</feature>
<reference evidence="2" key="1">
    <citation type="journal article" date="2020" name="bioRxiv">
        <title>Comparative genomics of Chlamydomonas.</title>
        <authorList>
            <person name="Craig R.J."/>
            <person name="Hasan A.R."/>
            <person name="Ness R.W."/>
            <person name="Keightley P.D."/>
        </authorList>
    </citation>
    <scope>NUCLEOTIDE SEQUENCE</scope>
    <source>
        <strain evidence="2">SAG 7.73</strain>
    </source>
</reference>
<feature type="compositionally biased region" description="Low complexity" evidence="1">
    <location>
        <begin position="599"/>
        <end position="632"/>
    </location>
</feature>
<organism evidence="2 3">
    <name type="scientific">Chlamydomonas incerta</name>
    <dbReference type="NCBI Taxonomy" id="51695"/>
    <lineage>
        <taxon>Eukaryota</taxon>
        <taxon>Viridiplantae</taxon>
        <taxon>Chlorophyta</taxon>
        <taxon>core chlorophytes</taxon>
        <taxon>Chlorophyceae</taxon>
        <taxon>CS clade</taxon>
        <taxon>Chlamydomonadales</taxon>
        <taxon>Chlamydomonadaceae</taxon>
        <taxon>Chlamydomonas</taxon>
    </lineage>
</organism>
<evidence type="ECO:0000313" key="3">
    <source>
        <dbReference type="Proteomes" id="UP000650467"/>
    </source>
</evidence>
<feature type="compositionally biased region" description="Gly residues" evidence="1">
    <location>
        <begin position="1131"/>
        <end position="1145"/>
    </location>
</feature>
<protein>
    <recommendedName>
        <fullName evidence="4">Calcineurin-like phosphoesterase domain-containing protein</fullName>
    </recommendedName>
</protein>
<feature type="region of interest" description="Disordered" evidence="1">
    <location>
        <begin position="124"/>
        <end position="229"/>
    </location>
</feature>
<feature type="region of interest" description="Disordered" evidence="1">
    <location>
        <begin position="27"/>
        <end position="49"/>
    </location>
</feature>
<feature type="region of interest" description="Disordered" evidence="1">
    <location>
        <begin position="727"/>
        <end position="790"/>
    </location>
</feature>
<evidence type="ECO:0008006" key="4">
    <source>
        <dbReference type="Google" id="ProtNLM"/>
    </source>
</evidence>
<feature type="compositionally biased region" description="Low complexity" evidence="1">
    <location>
        <begin position="743"/>
        <end position="759"/>
    </location>
</feature>
<feature type="region of interest" description="Disordered" evidence="1">
    <location>
        <begin position="396"/>
        <end position="415"/>
    </location>
</feature>
<dbReference type="PANTHER" id="PTHR37844:SF2">
    <property type="entry name" value="SER_THR PROTEIN PHOSPHATASE SUPERFAMILY (AFU_ORTHOLOGUE AFUA_1G14840)"/>
    <property type="match status" value="1"/>
</dbReference>
<keyword evidence="3" id="KW-1185">Reference proteome</keyword>
<accession>A0A836B3M3</accession>